<feature type="non-terminal residue" evidence="2">
    <location>
        <position position="1"/>
    </location>
</feature>
<accession>A0A6A4HNA6</accession>
<keyword evidence="1" id="KW-1133">Transmembrane helix</keyword>
<dbReference type="Proteomes" id="UP000799118">
    <property type="component" value="Unassembled WGS sequence"/>
</dbReference>
<evidence type="ECO:0000313" key="3">
    <source>
        <dbReference type="Proteomes" id="UP000799118"/>
    </source>
</evidence>
<protein>
    <submittedName>
        <fullName evidence="2">Uncharacterized protein</fullName>
    </submittedName>
</protein>
<keyword evidence="1" id="KW-0812">Transmembrane</keyword>
<feature type="transmembrane region" description="Helical" evidence="1">
    <location>
        <begin position="12"/>
        <end position="32"/>
    </location>
</feature>
<keyword evidence="3" id="KW-1185">Reference proteome</keyword>
<proteinExistence type="predicted"/>
<feature type="transmembrane region" description="Helical" evidence="1">
    <location>
        <begin position="39"/>
        <end position="60"/>
    </location>
</feature>
<evidence type="ECO:0000313" key="2">
    <source>
        <dbReference type="EMBL" id="KAE9399230.1"/>
    </source>
</evidence>
<sequence length="156" mass="17521">SLTCDDWKKFVSALSVFGRAAIIATLISRTYAVYSRNRLILVYLIMLGIVCVVTDALHVPEEKCVNTVDPPLYITATLLRSVFTIIFETSVAIFTTVRTVQALRAGGPWKSQKRRLVYVIFEEGTVIFEAPNNARTELFHRNSVFLVRVVPSFSCS</sequence>
<organism evidence="2 3">
    <name type="scientific">Gymnopus androsaceus JB14</name>
    <dbReference type="NCBI Taxonomy" id="1447944"/>
    <lineage>
        <taxon>Eukaryota</taxon>
        <taxon>Fungi</taxon>
        <taxon>Dikarya</taxon>
        <taxon>Basidiomycota</taxon>
        <taxon>Agaricomycotina</taxon>
        <taxon>Agaricomycetes</taxon>
        <taxon>Agaricomycetidae</taxon>
        <taxon>Agaricales</taxon>
        <taxon>Marasmiineae</taxon>
        <taxon>Omphalotaceae</taxon>
        <taxon>Gymnopus</taxon>
    </lineage>
</organism>
<dbReference type="OrthoDB" id="3267855at2759"/>
<dbReference type="AlphaFoldDB" id="A0A6A4HNA6"/>
<feature type="transmembrane region" description="Helical" evidence="1">
    <location>
        <begin position="72"/>
        <end position="94"/>
    </location>
</feature>
<evidence type="ECO:0000256" key="1">
    <source>
        <dbReference type="SAM" id="Phobius"/>
    </source>
</evidence>
<dbReference type="EMBL" id="ML769472">
    <property type="protein sequence ID" value="KAE9399230.1"/>
    <property type="molecule type" value="Genomic_DNA"/>
</dbReference>
<gene>
    <name evidence="2" type="ORF">BT96DRAFT_1103880</name>
</gene>
<name>A0A6A4HNA6_9AGAR</name>
<keyword evidence="1" id="KW-0472">Membrane</keyword>
<reference evidence="2" key="1">
    <citation type="journal article" date="2019" name="Environ. Microbiol.">
        <title>Fungal ecological strategies reflected in gene transcription - a case study of two litter decomposers.</title>
        <authorList>
            <person name="Barbi F."/>
            <person name="Kohler A."/>
            <person name="Barry K."/>
            <person name="Baskaran P."/>
            <person name="Daum C."/>
            <person name="Fauchery L."/>
            <person name="Ihrmark K."/>
            <person name="Kuo A."/>
            <person name="LaButti K."/>
            <person name="Lipzen A."/>
            <person name="Morin E."/>
            <person name="Grigoriev I.V."/>
            <person name="Henrissat B."/>
            <person name="Lindahl B."/>
            <person name="Martin F."/>
        </authorList>
    </citation>
    <scope>NUCLEOTIDE SEQUENCE</scope>
    <source>
        <strain evidence="2">JB14</strain>
    </source>
</reference>